<dbReference type="EMBL" id="GGEC01049904">
    <property type="protein sequence ID" value="MBX30388.1"/>
    <property type="molecule type" value="Transcribed_RNA"/>
</dbReference>
<reference evidence="1" key="1">
    <citation type="submission" date="2018-02" db="EMBL/GenBank/DDBJ databases">
        <title>Rhizophora mucronata_Transcriptome.</title>
        <authorList>
            <person name="Meera S.P."/>
            <person name="Sreeshan A."/>
            <person name="Augustine A."/>
        </authorList>
    </citation>
    <scope>NUCLEOTIDE SEQUENCE</scope>
    <source>
        <tissue evidence="1">Leaf</tissue>
    </source>
</reference>
<protein>
    <submittedName>
        <fullName evidence="1">Phosphoglycerate mutase-like protein 1</fullName>
    </submittedName>
</protein>
<accession>A0A2P2MJH4</accession>
<organism evidence="1">
    <name type="scientific">Rhizophora mucronata</name>
    <name type="common">Asiatic mangrove</name>
    <dbReference type="NCBI Taxonomy" id="61149"/>
    <lineage>
        <taxon>Eukaryota</taxon>
        <taxon>Viridiplantae</taxon>
        <taxon>Streptophyta</taxon>
        <taxon>Embryophyta</taxon>
        <taxon>Tracheophyta</taxon>
        <taxon>Spermatophyta</taxon>
        <taxon>Magnoliopsida</taxon>
        <taxon>eudicotyledons</taxon>
        <taxon>Gunneridae</taxon>
        <taxon>Pentapetalae</taxon>
        <taxon>rosids</taxon>
        <taxon>fabids</taxon>
        <taxon>Malpighiales</taxon>
        <taxon>Rhizophoraceae</taxon>
        <taxon>Rhizophora</taxon>
    </lineage>
</organism>
<dbReference type="AlphaFoldDB" id="A0A2P2MJH4"/>
<name>A0A2P2MJH4_RHIMU</name>
<proteinExistence type="predicted"/>
<evidence type="ECO:0000313" key="1">
    <source>
        <dbReference type="EMBL" id="MBX30388.1"/>
    </source>
</evidence>
<sequence length="56" mass="6746">MHLFLDFKFLKRMLILFSDMCYFLQGVHPCDKRQNISDYQFLFPAVDFSLVRSHVS</sequence>